<dbReference type="InterPro" id="IPR012337">
    <property type="entry name" value="RNaseH-like_sf"/>
</dbReference>
<organism evidence="3 4">
    <name type="scientific">Kitasatospora aburaviensis</name>
    <dbReference type="NCBI Taxonomy" id="67265"/>
    <lineage>
        <taxon>Bacteria</taxon>
        <taxon>Bacillati</taxon>
        <taxon>Actinomycetota</taxon>
        <taxon>Actinomycetes</taxon>
        <taxon>Kitasatosporales</taxon>
        <taxon>Streptomycetaceae</taxon>
        <taxon>Kitasatospora</taxon>
    </lineage>
</organism>
<dbReference type="GO" id="GO:0004527">
    <property type="term" value="F:exonuclease activity"/>
    <property type="evidence" value="ECO:0007669"/>
    <property type="project" value="UniProtKB-KW"/>
</dbReference>
<dbReference type="CDD" id="cd06127">
    <property type="entry name" value="DEDDh"/>
    <property type="match status" value="1"/>
</dbReference>
<sequence>MTTTRVEPDPARVARSAPRDHVGGVPVFGWGQAPPYLRTQTQLAEDRLKLADGQPALAYIRTRKYGDVALYDPDASVRMRPLASSTKARMTSRRTCPSCQQVREAIVRGPQCSVCREQAGRAAARLRARTCAGCGTVRERAYPTEHGRCQSCRQDQLATKRARVAEWLVEVTTCVGDGCTVKLGALTRARAWLKDRPWLLRPDATSLPDKSYRPEAWSRRCPPCEAAEEQRRIEAQAWYEQRLREQAAAERRRAEERRAWAAAALLDPDVVVLDTETTGLHGEARIVEIAVLASDGQVLLDTLLNPGEPIPEESSAIHGITDTDVASAPAFADVLDRLTVLLAGKRCLIYNDVYDIGRLQHELTLHYLDLAARDADAPEERRLAVALEQAERWLAGVRFEDVMIPYSNWVGDYSEYHGGNRWQPLGGGHRAAGDCRAVLDCLRAMGRPTEYEALTGPGGWTTEAAS</sequence>
<evidence type="ECO:0000256" key="1">
    <source>
        <dbReference type="SAM" id="MobiDB-lite"/>
    </source>
</evidence>
<feature type="domain" description="Exonuclease" evidence="2">
    <location>
        <begin position="269"/>
        <end position="451"/>
    </location>
</feature>
<accession>A0ABW1F361</accession>
<dbReference type="Proteomes" id="UP001596067">
    <property type="component" value="Unassembled WGS sequence"/>
</dbReference>
<dbReference type="Gene3D" id="3.30.420.10">
    <property type="entry name" value="Ribonuclease H-like superfamily/Ribonuclease H"/>
    <property type="match status" value="1"/>
</dbReference>
<dbReference type="Pfam" id="PF00929">
    <property type="entry name" value="RNase_T"/>
    <property type="match status" value="1"/>
</dbReference>
<evidence type="ECO:0000259" key="2">
    <source>
        <dbReference type="SMART" id="SM00479"/>
    </source>
</evidence>
<proteinExistence type="predicted"/>
<keyword evidence="3" id="KW-0269">Exonuclease</keyword>
<reference evidence="4" key="1">
    <citation type="journal article" date="2019" name="Int. J. Syst. Evol. Microbiol.">
        <title>The Global Catalogue of Microorganisms (GCM) 10K type strain sequencing project: providing services to taxonomists for standard genome sequencing and annotation.</title>
        <authorList>
            <consortium name="The Broad Institute Genomics Platform"/>
            <consortium name="The Broad Institute Genome Sequencing Center for Infectious Disease"/>
            <person name="Wu L."/>
            <person name="Ma J."/>
        </authorList>
    </citation>
    <scope>NUCLEOTIDE SEQUENCE [LARGE SCALE GENOMIC DNA]</scope>
    <source>
        <strain evidence="4">CGMCC 4.1469</strain>
    </source>
</reference>
<dbReference type="InterPro" id="IPR013520">
    <property type="entry name" value="Ribonucl_H"/>
</dbReference>
<dbReference type="EMBL" id="JBHSOD010000044">
    <property type="protein sequence ID" value="MFC5888757.1"/>
    <property type="molecule type" value="Genomic_DNA"/>
</dbReference>
<protein>
    <submittedName>
        <fullName evidence="3">3'-5' exonuclease</fullName>
    </submittedName>
</protein>
<feature type="region of interest" description="Disordered" evidence="1">
    <location>
        <begin position="1"/>
        <end position="20"/>
    </location>
</feature>
<gene>
    <name evidence="3" type="ORF">ACFP0N_27695</name>
</gene>
<dbReference type="RefSeq" id="WP_345330299.1">
    <property type="nucleotide sequence ID" value="NZ_BAAAVH010000111.1"/>
</dbReference>
<comment type="caution">
    <text evidence="3">The sequence shown here is derived from an EMBL/GenBank/DDBJ whole genome shotgun (WGS) entry which is preliminary data.</text>
</comment>
<dbReference type="PANTHER" id="PTHR30231">
    <property type="entry name" value="DNA POLYMERASE III SUBUNIT EPSILON"/>
    <property type="match status" value="1"/>
</dbReference>
<keyword evidence="3" id="KW-0378">Hydrolase</keyword>
<dbReference type="SMART" id="SM00479">
    <property type="entry name" value="EXOIII"/>
    <property type="match status" value="1"/>
</dbReference>
<name>A0ABW1F361_9ACTN</name>
<dbReference type="InterPro" id="IPR036397">
    <property type="entry name" value="RNaseH_sf"/>
</dbReference>
<evidence type="ECO:0000313" key="3">
    <source>
        <dbReference type="EMBL" id="MFC5888757.1"/>
    </source>
</evidence>
<dbReference type="PANTHER" id="PTHR30231:SF41">
    <property type="entry name" value="DNA POLYMERASE III SUBUNIT EPSILON"/>
    <property type="match status" value="1"/>
</dbReference>
<dbReference type="SUPFAM" id="SSF53098">
    <property type="entry name" value="Ribonuclease H-like"/>
    <property type="match status" value="1"/>
</dbReference>
<keyword evidence="3" id="KW-0540">Nuclease</keyword>
<keyword evidence="4" id="KW-1185">Reference proteome</keyword>
<evidence type="ECO:0000313" key="4">
    <source>
        <dbReference type="Proteomes" id="UP001596067"/>
    </source>
</evidence>